<feature type="signal peptide" evidence="3">
    <location>
        <begin position="1"/>
        <end position="22"/>
    </location>
</feature>
<dbReference type="PROSITE" id="PS00498">
    <property type="entry name" value="TYROSINASE_2"/>
    <property type="match status" value="1"/>
</dbReference>
<feature type="domain" description="Tyrosinase copper-binding" evidence="4">
    <location>
        <begin position="304"/>
        <end position="315"/>
    </location>
</feature>
<dbReference type="PANTHER" id="PTHR11474:SF125">
    <property type="entry name" value="N-ACETYL-6-HYDROXYTRYPTOPHAN OXIDASE IVOB-RELATED"/>
    <property type="match status" value="1"/>
</dbReference>
<dbReference type="InterPro" id="IPR050316">
    <property type="entry name" value="Tyrosinase/Hemocyanin"/>
</dbReference>
<dbReference type="Gene3D" id="1.10.1280.10">
    <property type="entry name" value="Di-copper center containing domain from catechol oxidase"/>
    <property type="match status" value="1"/>
</dbReference>
<accession>A0A0A1UQ03</accession>
<dbReference type="InterPro" id="IPR002227">
    <property type="entry name" value="Tyrosinase_Cu-bd"/>
</dbReference>
<proteinExistence type="predicted"/>
<reference evidence="5 6" key="1">
    <citation type="submission" date="2014-02" db="EMBL/GenBank/DDBJ databases">
        <title>The genome sequence of the entomopathogenic fungus Metarhizium robertsii ARSEF 2575.</title>
        <authorList>
            <person name="Giuliano Garisto Donzelli B."/>
            <person name="Roe B.A."/>
            <person name="Macmil S.L."/>
            <person name="Krasnoff S.B."/>
            <person name="Gibson D.M."/>
        </authorList>
    </citation>
    <scope>NUCLEOTIDE SEQUENCE [LARGE SCALE GENOMIC DNA]</scope>
    <source>
        <strain evidence="5 6">ARSEF 2575</strain>
    </source>
</reference>
<sequence length="381" mass="42527">MLIPSLLRTACAILGLHCRLLGDKGGSGVTNDAAGVMVKLKVDYVQTVLSGLRRTGCTSKNIAVRQEWDSLSEAQRLDYVRAVQCLHAKEPKKPGGLAHNRLEEFIIPHVNQTLEIHASKKGLLLPWHRYFLHLYETALREECGYKGYLPYWDWPKYIENPQKSTIFDGSAASLSGNGAPIPHGEYRMPVPGGPPPVQFFTRAAGEGGGCVSGPFENLTLYLDASNEGATTPAKLTQNPRCLKRDFYMPILAQQNSYENVTNLILNSPNMETFNRVVESDDGVHVGGHFYYGPEQLNLFTSPGDPAFFLHHAMLDRVWAIWQSRDPRNRRDALSGTVTFENYPPSENVTLDHTLRIDVSGDFVKIKQVMSTTENILCYIYG</sequence>
<dbReference type="InterPro" id="IPR008922">
    <property type="entry name" value="Di-copper_centre_dom_sf"/>
</dbReference>
<gene>
    <name evidence="5" type="ORF">X797_009669</name>
</gene>
<evidence type="ECO:0000256" key="1">
    <source>
        <dbReference type="ARBA" id="ARBA00022723"/>
    </source>
</evidence>
<dbReference type="SUPFAM" id="SSF48056">
    <property type="entry name" value="Di-copper centre-containing domain"/>
    <property type="match status" value="1"/>
</dbReference>
<keyword evidence="1" id="KW-0479">Metal-binding</keyword>
<evidence type="ECO:0000313" key="5">
    <source>
        <dbReference type="EMBL" id="EXU97219.1"/>
    </source>
</evidence>
<dbReference type="PRINTS" id="PR00092">
    <property type="entry name" value="TYROSINASE"/>
</dbReference>
<organism evidence="5 6">
    <name type="scientific">Metarhizium robertsii</name>
    <dbReference type="NCBI Taxonomy" id="568076"/>
    <lineage>
        <taxon>Eukaryota</taxon>
        <taxon>Fungi</taxon>
        <taxon>Dikarya</taxon>
        <taxon>Ascomycota</taxon>
        <taxon>Pezizomycotina</taxon>
        <taxon>Sordariomycetes</taxon>
        <taxon>Hypocreomycetidae</taxon>
        <taxon>Hypocreales</taxon>
        <taxon>Clavicipitaceae</taxon>
        <taxon>Metarhizium</taxon>
    </lineage>
</organism>
<feature type="chain" id="PRO_5001980748" evidence="3">
    <location>
        <begin position="23"/>
        <end position="381"/>
    </location>
</feature>
<evidence type="ECO:0000256" key="2">
    <source>
        <dbReference type="ARBA" id="ARBA00023002"/>
    </source>
</evidence>
<comment type="caution">
    <text evidence="5">The sequence shown here is derived from an EMBL/GenBank/DDBJ whole genome shotgun (WGS) entry which is preliminary data.</text>
</comment>
<name>A0A0A1UQ03_9HYPO</name>
<dbReference type="PANTHER" id="PTHR11474">
    <property type="entry name" value="TYROSINASE FAMILY MEMBER"/>
    <property type="match status" value="1"/>
</dbReference>
<evidence type="ECO:0000256" key="3">
    <source>
        <dbReference type="SAM" id="SignalP"/>
    </source>
</evidence>
<dbReference type="HOGENOM" id="CLU_035914_0_0_1"/>
<keyword evidence="3" id="KW-0732">Signal</keyword>
<dbReference type="Proteomes" id="UP000030151">
    <property type="component" value="Unassembled WGS sequence"/>
</dbReference>
<dbReference type="eggNOG" id="ENOG502RM4B">
    <property type="taxonomic scope" value="Eukaryota"/>
</dbReference>
<dbReference type="EMBL" id="JELW01000039">
    <property type="protein sequence ID" value="EXU97219.1"/>
    <property type="molecule type" value="Genomic_DNA"/>
</dbReference>
<dbReference type="GO" id="GO:0046872">
    <property type="term" value="F:metal ion binding"/>
    <property type="evidence" value="ECO:0007669"/>
    <property type="project" value="UniProtKB-KW"/>
</dbReference>
<dbReference type="OrthoDB" id="6132182at2759"/>
<protein>
    <submittedName>
        <fullName evidence="5">Tyrosinase family protein</fullName>
    </submittedName>
</protein>
<evidence type="ECO:0000259" key="4">
    <source>
        <dbReference type="PROSITE" id="PS00498"/>
    </source>
</evidence>
<dbReference type="AlphaFoldDB" id="A0A0A1UQ03"/>
<dbReference type="GO" id="GO:0016491">
    <property type="term" value="F:oxidoreductase activity"/>
    <property type="evidence" value="ECO:0007669"/>
    <property type="project" value="UniProtKB-KW"/>
</dbReference>
<evidence type="ECO:0000313" key="6">
    <source>
        <dbReference type="Proteomes" id="UP000030151"/>
    </source>
</evidence>
<dbReference type="Pfam" id="PF00264">
    <property type="entry name" value="Tyrosinase"/>
    <property type="match status" value="1"/>
</dbReference>
<keyword evidence="2" id="KW-0560">Oxidoreductase</keyword>